<keyword evidence="3" id="KW-0489">Methyltransferase</keyword>
<feature type="region of interest" description="Disordered" evidence="2">
    <location>
        <begin position="14"/>
        <end position="35"/>
    </location>
</feature>
<dbReference type="EMBL" id="JAQOWY010000012">
    <property type="protein sequence ID" value="KAK1856117.1"/>
    <property type="molecule type" value="Genomic_DNA"/>
</dbReference>
<dbReference type="GO" id="GO:0008168">
    <property type="term" value="F:methyltransferase activity"/>
    <property type="evidence" value="ECO:0007669"/>
    <property type="project" value="UniProtKB-KW"/>
</dbReference>
<reference evidence="3" key="1">
    <citation type="submission" date="2023-01" db="EMBL/GenBank/DDBJ databases">
        <title>Colletotrichum chrysophilum M932 genome sequence.</title>
        <authorList>
            <person name="Baroncelli R."/>
        </authorList>
    </citation>
    <scope>NUCLEOTIDE SEQUENCE</scope>
    <source>
        <strain evidence="3">M932</strain>
    </source>
</reference>
<evidence type="ECO:0000256" key="1">
    <source>
        <dbReference type="ARBA" id="ARBA00038158"/>
    </source>
</evidence>
<comment type="caution">
    <text evidence="3">The sequence shown here is derived from an EMBL/GenBank/DDBJ whole genome shotgun (WGS) entry which is preliminary data.</text>
</comment>
<dbReference type="AlphaFoldDB" id="A0AAD9AYY6"/>
<name>A0AAD9AYY6_9PEZI</name>
<dbReference type="Pfam" id="PF13489">
    <property type="entry name" value="Methyltransf_23"/>
    <property type="match status" value="1"/>
</dbReference>
<dbReference type="GO" id="GO:0032259">
    <property type="term" value="P:methylation"/>
    <property type="evidence" value="ECO:0007669"/>
    <property type="project" value="UniProtKB-KW"/>
</dbReference>
<accession>A0AAD9AYY6</accession>
<dbReference type="CDD" id="cd02440">
    <property type="entry name" value="AdoMet_MTases"/>
    <property type="match status" value="1"/>
</dbReference>
<dbReference type="SUPFAM" id="SSF53335">
    <property type="entry name" value="S-adenosyl-L-methionine-dependent methyltransferases"/>
    <property type="match status" value="1"/>
</dbReference>
<evidence type="ECO:0000313" key="3">
    <source>
        <dbReference type="EMBL" id="KAK1856117.1"/>
    </source>
</evidence>
<proteinExistence type="inferred from homology"/>
<comment type="similarity">
    <text evidence="1">Belongs to the methyltransferase superfamily. LaeA methyltransferase family.</text>
</comment>
<keyword evidence="3" id="KW-0808">Transferase</keyword>
<dbReference type="InterPro" id="IPR029063">
    <property type="entry name" value="SAM-dependent_MTases_sf"/>
</dbReference>
<evidence type="ECO:0000256" key="2">
    <source>
        <dbReference type="SAM" id="MobiDB-lite"/>
    </source>
</evidence>
<sequence>MAQPQHNPEVVLAVDEENDDNRSEVGTSIASSSTSLRSSLLDYRVENGRTYHRYKDGKYNYPNDERESERHDLVHQLWLLTLDDRLGVAPPCKEGTTVGRVLDVGTGTGIWALNFGDEHPEADVGTISDIVTFVTTCVPPNVKFEIDDIEEEWTWSRPFQYIHSRLMTSSISDWEIYLRKCYDNLEPGGYLELQEIDLFPRSDDGTLKPDSAFSKWAKFLYEASVKFGRPYVEMAKIRDLMTRVGFQDVTMSVYKWPSNSWPKDTTYKELGIWNNENVLSGLEAFSMAPLTRALDWKPEEVNVFLVDVRKDVKDRSIHAYWPTYCVVGRKPEAPASPAAA</sequence>
<dbReference type="Gene3D" id="3.40.50.150">
    <property type="entry name" value="Vaccinia Virus protein VP39"/>
    <property type="match status" value="1"/>
</dbReference>
<dbReference type="PANTHER" id="PTHR43591">
    <property type="entry name" value="METHYLTRANSFERASE"/>
    <property type="match status" value="1"/>
</dbReference>
<gene>
    <name evidence="3" type="ORF">CCHR01_01182</name>
</gene>
<dbReference type="Proteomes" id="UP001243330">
    <property type="component" value="Unassembled WGS sequence"/>
</dbReference>
<protein>
    <submittedName>
        <fullName evidence="3">Methyltransferase domain-containing protein</fullName>
    </submittedName>
</protein>
<organism evidence="3 4">
    <name type="scientific">Colletotrichum chrysophilum</name>
    <dbReference type="NCBI Taxonomy" id="1836956"/>
    <lineage>
        <taxon>Eukaryota</taxon>
        <taxon>Fungi</taxon>
        <taxon>Dikarya</taxon>
        <taxon>Ascomycota</taxon>
        <taxon>Pezizomycotina</taxon>
        <taxon>Sordariomycetes</taxon>
        <taxon>Hypocreomycetidae</taxon>
        <taxon>Glomerellales</taxon>
        <taxon>Glomerellaceae</taxon>
        <taxon>Colletotrichum</taxon>
        <taxon>Colletotrichum gloeosporioides species complex</taxon>
    </lineage>
</organism>
<keyword evidence="4" id="KW-1185">Reference proteome</keyword>
<evidence type="ECO:0000313" key="4">
    <source>
        <dbReference type="Proteomes" id="UP001243330"/>
    </source>
</evidence>
<dbReference type="PANTHER" id="PTHR43591:SF31">
    <property type="entry name" value="LAEA-LIKE, PUTATIVE (AFU_ORTHOLOGUE AFUA_8G01930)-RELATED"/>
    <property type="match status" value="1"/>
</dbReference>